<evidence type="ECO:0000256" key="1">
    <source>
        <dbReference type="SAM" id="MobiDB-lite"/>
    </source>
</evidence>
<evidence type="ECO:0000313" key="2">
    <source>
        <dbReference type="EMBL" id="JAC68391.1"/>
    </source>
</evidence>
<name>A0A061RD05_9CHLO</name>
<sequence length="58" mass="6643">MARPGSTLKTRLEKHWASAKEEKRLEQDCTPDLQGEDSEVEEGLRFVWDSGTHTRRSG</sequence>
<feature type="compositionally biased region" description="Basic and acidic residues" evidence="1">
    <location>
        <begin position="10"/>
        <end position="27"/>
    </location>
</feature>
<dbReference type="AlphaFoldDB" id="A0A061RD05"/>
<gene>
    <name evidence="2" type="ORF">TSPGSL018_8821</name>
</gene>
<feature type="region of interest" description="Disordered" evidence="1">
    <location>
        <begin position="1"/>
        <end position="40"/>
    </location>
</feature>
<protein>
    <submittedName>
        <fullName evidence="2">Uncharacterized protein</fullName>
    </submittedName>
</protein>
<dbReference type="EMBL" id="GBEZ01017998">
    <property type="protein sequence ID" value="JAC68391.1"/>
    <property type="molecule type" value="Transcribed_RNA"/>
</dbReference>
<accession>A0A061RD05</accession>
<proteinExistence type="predicted"/>
<feature type="non-terminal residue" evidence="2">
    <location>
        <position position="58"/>
    </location>
</feature>
<organism evidence="2">
    <name type="scientific">Tetraselmis sp. GSL018</name>
    <dbReference type="NCBI Taxonomy" id="582737"/>
    <lineage>
        <taxon>Eukaryota</taxon>
        <taxon>Viridiplantae</taxon>
        <taxon>Chlorophyta</taxon>
        <taxon>core chlorophytes</taxon>
        <taxon>Chlorodendrophyceae</taxon>
        <taxon>Chlorodendrales</taxon>
        <taxon>Chlorodendraceae</taxon>
        <taxon>Tetraselmis</taxon>
    </lineage>
</organism>
<reference evidence="2" key="1">
    <citation type="submission" date="2014-05" db="EMBL/GenBank/DDBJ databases">
        <title>The transcriptome of the halophilic microalga Tetraselmis sp. GSL018 isolated from the Great Salt Lake, Utah.</title>
        <authorList>
            <person name="Jinkerson R.E."/>
            <person name="D'Adamo S."/>
            <person name="Posewitz M.C."/>
        </authorList>
    </citation>
    <scope>NUCLEOTIDE SEQUENCE</scope>
    <source>
        <strain evidence="2">GSL018</strain>
    </source>
</reference>